<feature type="active site" description="Proton donor" evidence="7">
    <location>
        <position position="412"/>
    </location>
</feature>
<dbReference type="InterPro" id="IPR035482">
    <property type="entry name" value="SIS_PGI_2"/>
</dbReference>
<dbReference type="GO" id="GO:0051156">
    <property type="term" value="P:glucose 6-phosphate metabolic process"/>
    <property type="evidence" value="ECO:0007669"/>
    <property type="project" value="TreeGrafter"/>
</dbReference>
<dbReference type="Gene3D" id="1.10.1390.10">
    <property type="match status" value="1"/>
</dbReference>
<comment type="subcellular location">
    <subcellularLocation>
        <location evidence="7">Cytoplasm</location>
    </subcellularLocation>
</comment>
<dbReference type="EC" id="5.3.1.9" evidence="7"/>
<keyword evidence="4 7" id="KW-0324">Glycolysis</keyword>
<dbReference type="CDD" id="cd05016">
    <property type="entry name" value="SIS_PGI_2"/>
    <property type="match status" value="1"/>
</dbReference>
<dbReference type="Pfam" id="PF00342">
    <property type="entry name" value="PGI"/>
    <property type="match status" value="1"/>
</dbReference>
<dbReference type="CDD" id="cd05015">
    <property type="entry name" value="SIS_PGI_1"/>
    <property type="match status" value="1"/>
</dbReference>
<evidence type="ECO:0000313" key="9">
    <source>
        <dbReference type="EMBL" id="MXN65497.1"/>
    </source>
</evidence>
<dbReference type="UniPathway" id="UPA00138"/>
<dbReference type="UniPathway" id="UPA00109">
    <property type="reaction ID" value="UER00181"/>
</dbReference>
<keyword evidence="5 7" id="KW-0413">Isomerase</keyword>
<gene>
    <name evidence="7" type="primary">pgi</name>
    <name evidence="9" type="ORF">GR183_11345</name>
</gene>
<dbReference type="NCBIfam" id="NF001211">
    <property type="entry name" value="PRK00179.1"/>
    <property type="match status" value="1"/>
</dbReference>
<dbReference type="Gene3D" id="3.40.50.10490">
    <property type="entry name" value="Glucose-6-phosphate isomerase like protein, domain 1"/>
    <property type="match status" value="2"/>
</dbReference>
<dbReference type="GO" id="GO:0097367">
    <property type="term" value="F:carbohydrate derivative binding"/>
    <property type="evidence" value="ECO:0007669"/>
    <property type="project" value="InterPro"/>
</dbReference>
<keyword evidence="7" id="KW-0963">Cytoplasm</keyword>
<keyword evidence="10" id="KW-1185">Reference proteome</keyword>
<evidence type="ECO:0000256" key="3">
    <source>
        <dbReference type="ARBA" id="ARBA00022432"/>
    </source>
</evidence>
<dbReference type="GO" id="GO:0048029">
    <property type="term" value="F:monosaccharide binding"/>
    <property type="evidence" value="ECO:0007669"/>
    <property type="project" value="TreeGrafter"/>
</dbReference>
<comment type="catalytic activity">
    <reaction evidence="6 7 8">
        <text>alpha-D-glucose 6-phosphate = beta-D-fructose 6-phosphate</text>
        <dbReference type="Rhea" id="RHEA:11816"/>
        <dbReference type="ChEBI" id="CHEBI:57634"/>
        <dbReference type="ChEBI" id="CHEBI:58225"/>
        <dbReference type="EC" id="5.3.1.9"/>
    </reaction>
</comment>
<dbReference type="EMBL" id="WUMV01000003">
    <property type="protein sequence ID" value="MXN65497.1"/>
    <property type="molecule type" value="Genomic_DNA"/>
</dbReference>
<dbReference type="AlphaFoldDB" id="A0A7X3LUS4"/>
<evidence type="ECO:0000256" key="4">
    <source>
        <dbReference type="ARBA" id="ARBA00023152"/>
    </source>
</evidence>
<evidence type="ECO:0000256" key="5">
    <source>
        <dbReference type="ARBA" id="ARBA00023235"/>
    </source>
</evidence>
<organism evidence="9 10">
    <name type="scientific">Stappia sediminis</name>
    <dbReference type="NCBI Taxonomy" id="2692190"/>
    <lineage>
        <taxon>Bacteria</taxon>
        <taxon>Pseudomonadati</taxon>
        <taxon>Pseudomonadota</taxon>
        <taxon>Alphaproteobacteria</taxon>
        <taxon>Hyphomicrobiales</taxon>
        <taxon>Stappiaceae</taxon>
        <taxon>Stappia</taxon>
    </lineage>
</organism>
<dbReference type="GO" id="GO:0006094">
    <property type="term" value="P:gluconeogenesis"/>
    <property type="evidence" value="ECO:0007669"/>
    <property type="project" value="UniProtKB-UniRule"/>
</dbReference>
<comment type="pathway">
    <text evidence="7">Carbohydrate biosynthesis; gluconeogenesis.</text>
</comment>
<comment type="function">
    <text evidence="7">Catalyzes the reversible isomerization of glucose-6-phosphate to fructose-6-phosphate.</text>
</comment>
<dbReference type="GO" id="GO:0005829">
    <property type="term" value="C:cytosol"/>
    <property type="evidence" value="ECO:0007669"/>
    <property type="project" value="TreeGrafter"/>
</dbReference>
<dbReference type="PROSITE" id="PS00765">
    <property type="entry name" value="P_GLUCOSE_ISOMERASE_1"/>
    <property type="match status" value="1"/>
</dbReference>
<dbReference type="SUPFAM" id="SSF53697">
    <property type="entry name" value="SIS domain"/>
    <property type="match status" value="1"/>
</dbReference>
<name>A0A7X3LUS4_9HYPH</name>
<protein>
    <recommendedName>
        <fullName evidence="7">Glucose-6-phosphate isomerase</fullName>
        <shortName evidence="7">GPI</shortName>
        <ecNumber evidence="7">5.3.1.9</ecNumber>
    </recommendedName>
    <alternativeName>
        <fullName evidence="7">Phosphoglucose isomerase</fullName>
        <shortName evidence="7">PGI</shortName>
    </alternativeName>
    <alternativeName>
        <fullName evidence="7">Phosphohexose isomerase</fullName>
        <shortName evidence="7">PHI</shortName>
    </alternativeName>
</protein>
<dbReference type="InterPro" id="IPR001672">
    <property type="entry name" value="G6P_Isomerase"/>
</dbReference>
<dbReference type="InterPro" id="IPR035476">
    <property type="entry name" value="SIS_PGI_1"/>
</dbReference>
<dbReference type="InterPro" id="IPR023096">
    <property type="entry name" value="G6P_Isomerase_C"/>
</dbReference>
<evidence type="ECO:0000313" key="10">
    <source>
        <dbReference type="Proteomes" id="UP000433101"/>
    </source>
</evidence>
<dbReference type="PROSITE" id="PS51463">
    <property type="entry name" value="P_GLUCOSE_ISOMERASE_3"/>
    <property type="match status" value="1"/>
</dbReference>
<dbReference type="InterPro" id="IPR018189">
    <property type="entry name" value="Phosphoglucose_isomerase_CS"/>
</dbReference>
<comment type="caution">
    <text evidence="9">The sequence shown here is derived from an EMBL/GenBank/DDBJ whole genome shotgun (WGS) entry which is preliminary data.</text>
</comment>
<evidence type="ECO:0000256" key="2">
    <source>
        <dbReference type="ARBA" id="ARBA00006604"/>
    </source>
</evidence>
<dbReference type="PRINTS" id="PR00662">
    <property type="entry name" value="G6PISOMERASE"/>
</dbReference>
<feature type="active site" evidence="7">
    <location>
        <position position="443"/>
    </location>
</feature>
<reference evidence="9 10" key="1">
    <citation type="submission" date="2019-12" db="EMBL/GenBank/DDBJ databases">
        <authorList>
            <person name="Li M."/>
        </authorList>
    </citation>
    <scope>NUCLEOTIDE SEQUENCE [LARGE SCALE GENOMIC DNA]</scope>
    <source>
        <strain evidence="9 10">GBMRC 2046</strain>
    </source>
</reference>
<dbReference type="PROSITE" id="PS00174">
    <property type="entry name" value="P_GLUCOSE_ISOMERASE_2"/>
    <property type="match status" value="1"/>
</dbReference>
<dbReference type="InterPro" id="IPR046348">
    <property type="entry name" value="SIS_dom_sf"/>
</dbReference>
<keyword evidence="3 7" id="KW-0312">Gluconeogenesis</keyword>
<dbReference type="PANTHER" id="PTHR11469">
    <property type="entry name" value="GLUCOSE-6-PHOSPHATE ISOMERASE"/>
    <property type="match status" value="1"/>
</dbReference>
<comment type="similarity">
    <text evidence="2 7 8">Belongs to the GPI family.</text>
</comment>
<dbReference type="PANTHER" id="PTHR11469:SF1">
    <property type="entry name" value="GLUCOSE-6-PHOSPHATE ISOMERASE"/>
    <property type="match status" value="1"/>
</dbReference>
<proteinExistence type="inferred from homology"/>
<evidence type="ECO:0000256" key="6">
    <source>
        <dbReference type="ARBA" id="ARBA00029321"/>
    </source>
</evidence>
<dbReference type="GO" id="GO:0004347">
    <property type="term" value="F:glucose-6-phosphate isomerase activity"/>
    <property type="evidence" value="ECO:0007669"/>
    <property type="project" value="UniProtKB-UniRule"/>
</dbReference>
<accession>A0A7X3LUS4</accession>
<sequence>MWIGSPINPGDDDGDKIPGGTVRATLHRFLRNVHQVFSSSRNFATRTRFQNKEATLAGTPQDARQAALSDAWSLVHGEASRLRPIHLSGLFAEDDKRFERLSATLDDLLIDYSKEKLDEAALDALIALAQAADVEVRREAMFSGEPINLTEGRAVLHTALRAGADAKVMVDGEDVMPKVRETLDRFLAFAEDVRSGKYAAADGKPFTDVVNIGIGGSDLGPAMAVRALAPDADGPRLHFVSNVDGAHLADTVKTLDPARTLFIVASKTFTTLETMTNARSARAWVEAKLGQDAGKHFAAVSTNLDATADFGIDEARVFGFWDWVGGRYSIWSSIGLPLAIAIGAEGFRKFLAGAEAMDRHFREAPLSENLPVLLALVGIWRRNALDLPTVALIPYDQRLDRFAAYVQQLDMESNGKRVTHEGEPPHSETGPIIWGEPGTNAQHSFFQLLHQGTDVIPVDFMAAVNARNGMEGHHNLLLANCLAQARALAFGRSEEDVRAAMAKKGASAEEIDKLAPHRTFPGDRPSTVILYDRLDPYTLGRLIALFEHKVFVQGAIWNVNSYDQWGVELGKELAGQLAPLVSGEATNTAGLDASTKGLLSRLTKDRK</sequence>
<feature type="active site" evidence="7">
    <location>
        <position position="571"/>
    </location>
</feature>
<evidence type="ECO:0000256" key="8">
    <source>
        <dbReference type="RuleBase" id="RU000612"/>
    </source>
</evidence>
<evidence type="ECO:0000256" key="7">
    <source>
        <dbReference type="HAMAP-Rule" id="MF_00473"/>
    </source>
</evidence>
<dbReference type="HAMAP" id="MF_00473">
    <property type="entry name" value="G6P_isomerase"/>
    <property type="match status" value="1"/>
</dbReference>
<dbReference type="Proteomes" id="UP000433101">
    <property type="component" value="Unassembled WGS sequence"/>
</dbReference>
<evidence type="ECO:0000256" key="1">
    <source>
        <dbReference type="ARBA" id="ARBA00004926"/>
    </source>
</evidence>
<comment type="pathway">
    <text evidence="1 7 8">Carbohydrate degradation; glycolysis; D-glyceraldehyde 3-phosphate and glycerone phosphate from D-glucose: step 2/4.</text>
</comment>
<dbReference type="GO" id="GO:0006096">
    <property type="term" value="P:glycolytic process"/>
    <property type="evidence" value="ECO:0007669"/>
    <property type="project" value="UniProtKB-UniRule"/>
</dbReference>